<accession>A0A7J7ECC3</accession>
<comment type="caution">
    <text evidence="14">The sequence shown here is derived from an EMBL/GenBank/DDBJ whole genome shotgun (WGS) entry which is preliminary data.</text>
</comment>
<feature type="chain" id="PRO_5029789714" description="Granulocyte-macrophage colony-stimulating factor" evidence="13">
    <location>
        <begin position="18"/>
        <end position="367"/>
    </location>
</feature>
<dbReference type="GO" id="GO:0005129">
    <property type="term" value="F:granulocyte macrophage colony-stimulating factor receptor binding"/>
    <property type="evidence" value="ECO:0007669"/>
    <property type="project" value="InterPro"/>
</dbReference>
<reference evidence="14 15" key="1">
    <citation type="journal article" date="2020" name="Mol. Biol. Evol.">
        <title>Interspecific Gene Flow and the Evolution of Specialization in Black and White Rhinoceros.</title>
        <authorList>
            <person name="Moodley Y."/>
            <person name="Westbury M.V."/>
            <person name="Russo I.M."/>
            <person name="Gopalakrishnan S."/>
            <person name="Rakotoarivelo A."/>
            <person name="Olsen R.A."/>
            <person name="Prost S."/>
            <person name="Tunstall T."/>
            <person name="Ryder O.A."/>
            <person name="Dalen L."/>
            <person name="Bruford M.W."/>
        </authorList>
    </citation>
    <scope>NUCLEOTIDE SEQUENCE [LARGE SCALE GENOMIC DNA]</scope>
    <source>
        <strain evidence="14">SBR-YM</strain>
        <tissue evidence="14">Skin</tissue>
    </source>
</reference>
<dbReference type="GO" id="GO:0006955">
    <property type="term" value="P:immune response"/>
    <property type="evidence" value="ECO:0007669"/>
    <property type="project" value="InterPro"/>
</dbReference>
<evidence type="ECO:0000256" key="2">
    <source>
        <dbReference type="ARBA" id="ARBA00004613"/>
    </source>
</evidence>
<evidence type="ECO:0000256" key="3">
    <source>
        <dbReference type="ARBA" id="ARBA00009378"/>
    </source>
</evidence>
<comment type="similarity">
    <text evidence="3">Belongs to the GM-CSF family.</text>
</comment>
<evidence type="ECO:0000256" key="13">
    <source>
        <dbReference type="SAM" id="SignalP"/>
    </source>
</evidence>
<gene>
    <name evidence="14" type="ORF">HPG69_017083</name>
</gene>
<comment type="subunit">
    <text evidence="11">Monomer. The signaling GM-CSF receptor complex is a dodecamer of two head-to-head hexamers of two alpha, two beta, and two ligand subunits.</text>
</comment>
<dbReference type="CDD" id="cd00040">
    <property type="entry name" value="CSF2"/>
    <property type="match status" value="1"/>
</dbReference>
<dbReference type="GO" id="GO:0008083">
    <property type="term" value="F:growth factor activity"/>
    <property type="evidence" value="ECO:0007669"/>
    <property type="project" value="UniProtKB-KW"/>
</dbReference>
<keyword evidence="8" id="KW-0339">Growth factor</keyword>
<dbReference type="SMART" id="SM00040">
    <property type="entry name" value="CSF2"/>
    <property type="match status" value="1"/>
</dbReference>
<keyword evidence="9" id="KW-1015">Disulfide bond</keyword>
<dbReference type="GO" id="GO:0050793">
    <property type="term" value="P:regulation of developmental process"/>
    <property type="evidence" value="ECO:0007669"/>
    <property type="project" value="UniProtKB-ARBA"/>
</dbReference>
<evidence type="ECO:0000256" key="9">
    <source>
        <dbReference type="ARBA" id="ARBA00023157"/>
    </source>
</evidence>
<feature type="signal peptide" evidence="13">
    <location>
        <begin position="1"/>
        <end position="17"/>
    </location>
</feature>
<keyword evidence="10" id="KW-0325">Glycoprotein</keyword>
<evidence type="ECO:0000256" key="5">
    <source>
        <dbReference type="ARBA" id="ARBA00022514"/>
    </source>
</evidence>
<evidence type="ECO:0000313" key="15">
    <source>
        <dbReference type="Proteomes" id="UP000551758"/>
    </source>
</evidence>
<evidence type="ECO:0000256" key="8">
    <source>
        <dbReference type="ARBA" id="ARBA00023030"/>
    </source>
</evidence>
<dbReference type="Gene3D" id="1.20.1250.10">
    <property type="match status" value="1"/>
</dbReference>
<dbReference type="FunFam" id="1.20.1250.10:FF:000028">
    <property type="entry name" value="Granulocyte-macrophage colony-stimulating factor"/>
    <property type="match status" value="1"/>
</dbReference>
<evidence type="ECO:0000256" key="12">
    <source>
        <dbReference type="ARBA" id="ARBA00029601"/>
    </source>
</evidence>
<dbReference type="GO" id="GO:0005125">
    <property type="term" value="F:cytokine activity"/>
    <property type="evidence" value="ECO:0007669"/>
    <property type="project" value="UniProtKB-KW"/>
</dbReference>
<dbReference type="GO" id="GO:0008284">
    <property type="term" value="P:positive regulation of cell population proliferation"/>
    <property type="evidence" value="ECO:0007669"/>
    <property type="project" value="UniProtKB-ARBA"/>
</dbReference>
<dbReference type="GO" id="GO:0009966">
    <property type="term" value="P:regulation of signal transduction"/>
    <property type="evidence" value="ECO:0007669"/>
    <property type="project" value="UniProtKB-ARBA"/>
</dbReference>
<evidence type="ECO:0000256" key="11">
    <source>
        <dbReference type="ARBA" id="ARBA00025874"/>
    </source>
</evidence>
<dbReference type="PANTHER" id="PTHR10059">
    <property type="entry name" value="GRANULOCYTE-MACROPHAGE COLONY-STIMULATING FACTOR GM-CSF"/>
    <property type="match status" value="1"/>
</dbReference>
<dbReference type="SUPFAM" id="SSF47266">
    <property type="entry name" value="4-helical cytokines"/>
    <property type="match status" value="1"/>
</dbReference>
<dbReference type="AlphaFoldDB" id="A0A7J7ECC3"/>
<dbReference type="Proteomes" id="UP000551758">
    <property type="component" value="Unassembled WGS sequence"/>
</dbReference>
<comment type="subcellular location">
    <subcellularLocation>
        <location evidence="2">Secreted</location>
    </subcellularLocation>
</comment>
<keyword evidence="6" id="KW-0964">Secreted</keyword>
<dbReference type="GO" id="GO:0005615">
    <property type="term" value="C:extracellular space"/>
    <property type="evidence" value="ECO:0007669"/>
    <property type="project" value="UniProtKB-KW"/>
</dbReference>
<evidence type="ECO:0000256" key="4">
    <source>
        <dbReference type="ARBA" id="ARBA00018697"/>
    </source>
</evidence>
<dbReference type="InterPro" id="IPR000773">
    <property type="entry name" value="GM_colony-stim-fac"/>
</dbReference>
<dbReference type="PROSITE" id="PS00702">
    <property type="entry name" value="GM_CSF"/>
    <property type="match status" value="1"/>
</dbReference>
<sequence>MWLQNLLFLGTVVCSISAPTRQPSLVTRPWQHVDAIKEALSLLNHSSDTAAMMNETVEVVSEMFDPQELTCLQTRLELYKQGLRGSLTRLKGSLTMMASHYKQHCPPTPETSCATQIITFKSFKENLKKFLFDIPFDCWEPVQDFPVCFQPWANAGGSFLPTGQGGKEASSFASNQTLSPKIHGLQAKKIAALLSPLAQPAGLEALFRNLFPCVPPEDCEGSGNAAKPRARISLEPPSSHTMYLYVLLACVLWGLESHSTPMKIAGVSPYDNHTAVCAEIQKELSADDIIYNGSFKRPQNTSEEPCYGEFTKDFISTLKELLTKYKKHDPHIQKVYKDMEVLTRICPKLKPGAQRGKRLLMAPTCRM</sequence>
<evidence type="ECO:0000256" key="1">
    <source>
        <dbReference type="ARBA" id="ARBA00003164"/>
    </source>
</evidence>
<keyword evidence="5" id="KW-0202">Cytokine</keyword>
<evidence type="ECO:0000313" key="14">
    <source>
        <dbReference type="EMBL" id="KAF5913465.1"/>
    </source>
</evidence>
<keyword evidence="7 13" id="KW-0732">Signal</keyword>
<dbReference type="InterPro" id="IPR009079">
    <property type="entry name" value="4_helix_cytokine-like_core"/>
</dbReference>
<dbReference type="PRINTS" id="PR00693">
    <property type="entry name" value="GMCSFACTOR"/>
</dbReference>
<dbReference type="GO" id="GO:0030099">
    <property type="term" value="P:myeloid cell differentiation"/>
    <property type="evidence" value="ECO:0007669"/>
    <property type="project" value="TreeGrafter"/>
</dbReference>
<protein>
    <recommendedName>
        <fullName evidence="4">Granulocyte-macrophage colony-stimulating factor</fullName>
    </recommendedName>
    <alternativeName>
        <fullName evidence="12">Colony-stimulating factor</fullName>
    </alternativeName>
</protein>
<dbReference type="EMBL" id="JACDTQ010003641">
    <property type="protein sequence ID" value="KAF5913465.1"/>
    <property type="molecule type" value="Genomic_DNA"/>
</dbReference>
<evidence type="ECO:0000256" key="7">
    <source>
        <dbReference type="ARBA" id="ARBA00022729"/>
    </source>
</evidence>
<proteinExistence type="inferred from homology"/>
<dbReference type="Pfam" id="PF01109">
    <property type="entry name" value="GM_CSF"/>
    <property type="match status" value="1"/>
</dbReference>
<keyword evidence="15" id="KW-1185">Reference proteome</keyword>
<dbReference type="PANTHER" id="PTHR10059:SF0">
    <property type="entry name" value="GRANULOCYTE-MACROPHAGE COLONY-STIMULATING FACTOR"/>
    <property type="match status" value="1"/>
</dbReference>
<evidence type="ECO:0000256" key="10">
    <source>
        <dbReference type="ARBA" id="ARBA00023180"/>
    </source>
</evidence>
<name>A0A7J7ECC3_DICBM</name>
<comment type="function">
    <text evidence="1">Cytokine that stimulates the growth and differentiation of hematopoietic precursor cells from various lineages, including granulocytes, macrophages, eosinophils and erythrocytes.</text>
</comment>
<organism evidence="14 15">
    <name type="scientific">Diceros bicornis minor</name>
    <name type="common">South-central black rhinoceros</name>
    <dbReference type="NCBI Taxonomy" id="77932"/>
    <lineage>
        <taxon>Eukaryota</taxon>
        <taxon>Metazoa</taxon>
        <taxon>Chordata</taxon>
        <taxon>Craniata</taxon>
        <taxon>Vertebrata</taxon>
        <taxon>Euteleostomi</taxon>
        <taxon>Mammalia</taxon>
        <taxon>Eutheria</taxon>
        <taxon>Laurasiatheria</taxon>
        <taxon>Perissodactyla</taxon>
        <taxon>Rhinocerotidae</taxon>
        <taxon>Diceros</taxon>
    </lineage>
</organism>
<evidence type="ECO:0000256" key="6">
    <source>
        <dbReference type="ARBA" id="ARBA00022525"/>
    </source>
</evidence>